<proteinExistence type="predicted"/>
<dbReference type="OrthoDB" id="1429026at2759"/>
<dbReference type="AlphaFoldDB" id="A0A371FE18"/>
<evidence type="ECO:0000313" key="3">
    <source>
        <dbReference type="Proteomes" id="UP000257109"/>
    </source>
</evidence>
<dbReference type="InterPro" id="IPR013103">
    <property type="entry name" value="RVT_2"/>
</dbReference>
<name>A0A371FE18_MUCPR</name>
<organism evidence="2 3">
    <name type="scientific">Mucuna pruriens</name>
    <name type="common">Velvet bean</name>
    <name type="synonym">Dolichos pruriens</name>
    <dbReference type="NCBI Taxonomy" id="157652"/>
    <lineage>
        <taxon>Eukaryota</taxon>
        <taxon>Viridiplantae</taxon>
        <taxon>Streptophyta</taxon>
        <taxon>Embryophyta</taxon>
        <taxon>Tracheophyta</taxon>
        <taxon>Spermatophyta</taxon>
        <taxon>Magnoliopsida</taxon>
        <taxon>eudicotyledons</taxon>
        <taxon>Gunneridae</taxon>
        <taxon>Pentapetalae</taxon>
        <taxon>rosids</taxon>
        <taxon>fabids</taxon>
        <taxon>Fabales</taxon>
        <taxon>Fabaceae</taxon>
        <taxon>Papilionoideae</taxon>
        <taxon>50 kb inversion clade</taxon>
        <taxon>NPAAA clade</taxon>
        <taxon>indigoferoid/millettioid clade</taxon>
        <taxon>Phaseoleae</taxon>
        <taxon>Mucuna</taxon>
    </lineage>
</organism>
<comment type="caution">
    <text evidence="2">The sequence shown here is derived from an EMBL/GenBank/DDBJ whole genome shotgun (WGS) entry which is preliminary data.</text>
</comment>
<dbReference type="Pfam" id="PF07727">
    <property type="entry name" value="RVT_2"/>
    <property type="match status" value="1"/>
</dbReference>
<dbReference type="EMBL" id="QJKJ01009468">
    <property type="protein sequence ID" value="RDX76542.1"/>
    <property type="molecule type" value="Genomic_DNA"/>
</dbReference>
<accession>A0A371FE18</accession>
<feature type="non-terminal residue" evidence="2">
    <location>
        <position position="1"/>
    </location>
</feature>
<dbReference type="Proteomes" id="UP000257109">
    <property type="component" value="Unassembled WGS sequence"/>
</dbReference>
<feature type="domain" description="Reverse transcriptase Ty1/copia-type" evidence="1">
    <location>
        <begin position="13"/>
        <end position="100"/>
    </location>
</feature>
<protein>
    <recommendedName>
        <fullName evidence="1">Reverse transcriptase Ty1/copia-type domain-containing protein</fullName>
    </recommendedName>
</protein>
<dbReference type="STRING" id="157652.A0A371FE18"/>
<sequence length="245" mass="28446">DLTLRLKLKSNGSIERYKTHLVEKGYTQQEVVDYFETFSPIVKITTIWLNWHLQQLDVHNFFLHGELNEEVCMVIPQGFQTSKLNQVCKPFKSLHGLKKNQSTTSRITILLVYIKDIMSIEDDLKEILFVKVYLDQKFKIKDLVKLQFFLDRRLPDLTKKYALELLDDVGLLACQLASTPMGLNLKLSTKDGPSHMDHSSYCRLIDKLIYLTNITRIDIFFLIPSILKHTTSSDLDYDSCPNSQK</sequence>
<gene>
    <name evidence="2" type="ORF">CR513_43451</name>
</gene>
<evidence type="ECO:0000313" key="2">
    <source>
        <dbReference type="EMBL" id="RDX76542.1"/>
    </source>
</evidence>
<reference evidence="2" key="1">
    <citation type="submission" date="2018-05" db="EMBL/GenBank/DDBJ databases">
        <title>Draft genome of Mucuna pruriens seed.</title>
        <authorList>
            <person name="Nnadi N.E."/>
            <person name="Vos R."/>
            <person name="Hasami M.H."/>
            <person name="Devisetty U.K."/>
            <person name="Aguiy J.C."/>
        </authorList>
    </citation>
    <scope>NUCLEOTIDE SEQUENCE [LARGE SCALE GENOMIC DNA]</scope>
    <source>
        <strain evidence="2">JCA_2017</strain>
    </source>
</reference>
<keyword evidence="3" id="KW-1185">Reference proteome</keyword>
<evidence type="ECO:0000259" key="1">
    <source>
        <dbReference type="Pfam" id="PF07727"/>
    </source>
</evidence>